<comment type="caution">
    <text evidence="1">The sequence shown here is derived from an EMBL/GenBank/DDBJ whole genome shotgun (WGS) entry which is preliminary data.</text>
</comment>
<proteinExistence type="predicted"/>
<dbReference type="EMBL" id="LAPT01000042">
    <property type="protein sequence ID" value="PXF31403.1"/>
    <property type="molecule type" value="Genomic_DNA"/>
</dbReference>
<sequence>MQVLLLLTKSRISESEDEALRLMIKNEHPSVKFKNITYEEVCSACDGLFQEYEYQMNELVSDYKEYCNDVGLFDQTRKMLRIVPCGESININKEYGIYFQPSDRGYSNHRFVGIYKHKKVQAIWELDSVFDVIFIDGRFEKKLVSGRDTNDYDGKIRSVINAAKTECGYDVRTGHRFFCGTPKQTSFKKTSSFGIMGARILNLDNYIDKIDNVDEVAESLKSATWE</sequence>
<name>A0ABX5M0Z9_9GAMM</name>
<keyword evidence="2" id="KW-1185">Reference proteome</keyword>
<reference evidence="1 2" key="1">
    <citation type="submission" date="2015-03" db="EMBL/GenBank/DDBJ databases">
        <authorList>
            <person name="Krishnan R."/>
            <person name="Midha S."/>
            <person name="Patil P.B."/>
            <person name="Rameshkumar N."/>
        </authorList>
    </citation>
    <scope>NUCLEOTIDE SEQUENCE [LARGE SCALE GENOMIC DNA]</scope>
    <source>
        <strain evidence="1 2">L1E11</strain>
    </source>
</reference>
<gene>
    <name evidence="1" type="ORF">WH50_10010</name>
</gene>
<evidence type="ECO:0008006" key="3">
    <source>
        <dbReference type="Google" id="ProtNLM"/>
    </source>
</evidence>
<evidence type="ECO:0000313" key="1">
    <source>
        <dbReference type="EMBL" id="PXF31403.1"/>
    </source>
</evidence>
<organism evidence="1 2">
    <name type="scientific">Pokkaliibacter plantistimulans</name>
    <dbReference type="NCBI Taxonomy" id="1635171"/>
    <lineage>
        <taxon>Bacteria</taxon>
        <taxon>Pseudomonadati</taxon>
        <taxon>Pseudomonadota</taxon>
        <taxon>Gammaproteobacteria</taxon>
        <taxon>Oceanospirillales</taxon>
        <taxon>Balneatrichaceae</taxon>
        <taxon>Pokkaliibacter</taxon>
    </lineage>
</organism>
<evidence type="ECO:0000313" key="2">
    <source>
        <dbReference type="Proteomes" id="UP000248090"/>
    </source>
</evidence>
<protein>
    <recommendedName>
        <fullName evidence="3">Nucleotide modification associated domain-containing protein</fullName>
    </recommendedName>
</protein>
<dbReference type="Proteomes" id="UP000248090">
    <property type="component" value="Unassembled WGS sequence"/>
</dbReference>
<accession>A0ABX5M0Z9</accession>